<gene>
    <name evidence="3" type="ORF">FHX34_103544</name>
</gene>
<proteinExistence type="predicted"/>
<sequence length="58" mass="6056">MTGPVTPPPPPGPGRDEPYDPNTPEGREVAARLTRTLAAIEMELAAAEAQETSLRSAA</sequence>
<feature type="compositionally biased region" description="Pro residues" evidence="2">
    <location>
        <begin position="1"/>
        <end position="13"/>
    </location>
</feature>
<evidence type="ECO:0000313" key="3">
    <source>
        <dbReference type="EMBL" id="TWG21015.1"/>
    </source>
</evidence>
<feature type="region of interest" description="Disordered" evidence="2">
    <location>
        <begin position="1"/>
        <end position="26"/>
    </location>
</feature>
<dbReference type="AlphaFoldDB" id="A0A561WAZ3"/>
<dbReference type="EMBL" id="VIWY01000003">
    <property type="protein sequence ID" value="TWG21015.1"/>
    <property type="molecule type" value="Genomic_DNA"/>
</dbReference>
<keyword evidence="4" id="KW-1185">Reference proteome</keyword>
<name>A0A561WAZ3_ACTTI</name>
<comment type="caution">
    <text evidence="3">The sequence shown here is derived from an EMBL/GenBank/DDBJ whole genome shotgun (WGS) entry which is preliminary data.</text>
</comment>
<reference evidence="3 4" key="1">
    <citation type="submission" date="2019-06" db="EMBL/GenBank/DDBJ databases">
        <title>Sequencing the genomes of 1000 actinobacteria strains.</title>
        <authorList>
            <person name="Klenk H.-P."/>
        </authorList>
    </citation>
    <scope>NUCLEOTIDE SEQUENCE [LARGE SCALE GENOMIC DNA]</scope>
    <source>
        <strain evidence="3 4">DSM 43866</strain>
    </source>
</reference>
<dbReference type="RefSeq" id="WP_164466064.1">
    <property type="nucleotide sequence ID" value="NZ_BOMX01000113.1"/>
</dbReference>
<accession>A0A561WAZ3</accession>
<evidence type="ECO:0000256" key="2">
    <source>
        <dbReference type="SAM" id="MobiDB-lite"/>
    </source>
</evidence>
<dbReference type="Proteomes" id="UP000320239">
    <property type="component" value="Unassembled WGS sequence"/>
</dbReference>
<keyword evidence="1" id="KW-0175">Coiled coil</keyword>
<protein>
    <submittedName>
        <fullName evidence="3">Uncharacterized protein</fullName>
    </submittedName>
</protein>
<evidence type="ECO:0000313" key="4">
    <source>
        <dbReference type="Proteomes" id="UP000320239"/>
    </source>
</evidence>
<evidence type="ECO:0000256" key="1">
    <source>
        <dbReference type="SAM" id="Coils"/>
    </source>
</evidence>
<organism evidence="3 4">
    <name type="scientific">Actinoplanes teichomyceticus</name>
    <dbReference type="NCBI Taxonomy" id="1867"/>
    <lineage>
        <taxon>Bacteria</taxon>
        <taxon>Bacillati</taxon>
        <taxon>Actinomycetota</taxon>
        <taxon>Actinomycetes</taxon>
        <taxon>Micromonosporales</taxon>
        <taxon>Micromonosporaceae</taxon>
        <taxon>Actinoplanes</taxon>
    </lineage>
</organism>
<feature type="coiled-coil region" evidence="1">
    <location>
        <begin position="30"/>
        <end position="57"/>
    </location>
</feature>